<dbReference type="GO" id="GO:0004760">
    <property type="term" value="F:L-serine-pyruvate transaminase activity"/>
    <property type="evidence" value="ECO:0007669"/>
    <property type="project" value="TreeGrafter"/>
</dbReference>
<feature type="non-terminal residue" evidence="4">
    <location>
        <position position="1"/>
    </location>
</feature>
<dbReference type="GO" id="GO:0005777">
    <property type="term" value="C:peroxisome"/>
    <property type="evidence" value="ECO:0007669"/>
    <property type="project" value="TreeGrafter"/>
</dbReference>
<dbReference type="EMBL" id="CAJNNW010026024">
    <property type="protein sequence ID" value="CAE8682046.1"/>
    <property type="molecule type" value="Genomic_DNA"/>
</dbReference>
<dbReference type="PANTHER" id="PTHR21152:SF40">
    <property type="entry name" value="ALANINE--GLYOXYLATE AMINOTRANSFERASE"/>
    <property type="match status" value="1"/>
</dbReference>
<dbReference type="Gene3D" id="3.40.640.10">
    <property type="entry name" value="Type I PLP-dependent aspartate aminotransferase-like (Major domain)"/>
    <property type="match status" value="1"/>
</dbReference>
<protein>
    <recommendedName>
        <fullName evidence="3">Aminotransferase class V domain-containing protein</fullName>
    </recommendedName>
</protein>
<evidence type="ECO:0000313" key="5">
    <source>
        <dbReference type="Proteomes" id="UP000626109"/>
    </source>
</evidence>
<dbReference type="Pfam" id="PF00266">
    <property type="entry name" value="Aminotran_5"/>
    <property type="match status" value="1"/>
</dbReference>
<accession>A0A813JM57</accession>
<dbReference type="SUPFAM" id="SSF53383">
    <property type="entry name" value="PLP-dependent transferases"/>
    <property type="match status" value="1"/>
</dbReference>
<evidence type="ECO:0000256" key="1">
    <source>
        <dbReference type="ARBA" id="ARBA00001933"/>
    </source>
</evidence>
<organism evidence="4 5">
    <name type="scientific">Polarella glacialis</name>
    <name type="common">Dinoflagellate</name>
    <dbReference type="NCBI Taxonomy" id="89957"/>
    <lineage>
        <taxon>Eukaryota</taxon>
        <taxon>Sar</taxon>
        <taxon>Alveolata</taxon>
        <taxon>Dinophyceae</taxon>
        <taxon>Suessiales</taxon>
        <taxon>Suessiaceae</taxon>
        <taxon>Polarella</taxon>
    </lineage>
</organism>
<dbReference type="PANTHER" id="PTHR21152">
    <property type="entry name" value="AMINOTRANSFERASE CLASS V"/>
    <property type="match status" value="1"/>
</dbReference>
<dbReference type="GO" id="GO:0008453">
    <property type="term" value="F:alanine-glyoxylate transaminase activity"/>
    <property type="evidence" value="ECO:0007669"/>
    <property type="project" value="TreeGrafter"/>
</dbReference>
<feature type="domain" description="Aminotransferase class V" evidence="3">
    <location>
        <begin position="50"/>
        <end position="220"/>
    </location>
</feature>
<dbReference type="InterPro" id="IPR015421">
    <property type="entry name" value="PyrdxlP-dep_Trfase_major"/>
</dbReference>
<evidence type="ECO:0000313" key="4">
    <source>
        <dbReference type="EMBL" id="CAE8682046.1"/>
    </source>
</evidence>
<dbReference type="InterPro" id="IPR000192">
    <property type="entry name" value="Aminotrans_V_dom"/>
</dbReference>
<keyword evidence="2" id="KW-0663">Pyridoxal phosphate</keyword>
<comment type="caution">
    <text evidence="4">The sequence shown here is derived from an EMBL/GenBank/DDBJ whole genome shotgun (WGS) entry which is preliminary data.</text>
</comment>
<reference evidence="4" key="1">
    <citation type="submission" date="2021-02" db="EMBL/GenBank/DDBJ databases">
        <authorList>
            <person name="Dougan E. K."/>
            <person name="Rhodes N."/>
            <person name="Thang M."/>
            <person name="Chan C."/>
        </authorList>
    </citation>
    <scope>NUCLEOTIDE SEQUENCE</scope>
</reference>
<dbReference type="AlphaFoldDB" id="A0A813JM57"/>
<dbReference type="InterPro" id="IPR015424">
    <property type="entry name" value="PyrdxlP-dep_Trfase"/>
</dbReference>
<comment type="cofactor">
    <cofactor evidence="1">
        <name>pyridoxal 5'-phosphate</name>
        <dbReference type="ChEBI" id="CHEBI:597326"/>
    </cofactor>
</comment>
<name>A0A813JM57_POLGL</name>
<gene>
    <name evidence="4" type="ORF">PGLA2088_LOCUS22757</name>
</gene>
<dbReference type="GO" id="GO:0019265">
    <property type="term" value="P:glycine biosynthetic process, by transamination of glyoxylate"/>
    <property type="evidence" value="ECO:0007669"/>
    <property type="project" value="TreeGrafter"/>
</dbReference>
<sequence>NQDQLRSVLRRLFLSEVPMVNATRSRSRSRERQAVKAQKRGPVAGARVVLNIPGPTEIPDEVLRAMHRQSLPLAPHGELDEIVTSIQDDLRPLFGCCAESEIFLHAANGHGMWDAILLNTLKPGDRILALESGMFSKDWADCGTACGLTSELMPGSWTAAVDLAKLEERLAADSERQIRAVLAVQVDTASGIKNDIEAIGAMMRRSGHDALFFVDAVACFAVHEMRSFAAPKKKEHMRNI</sequence>
<evidence type="ECO:0000256" key="2">
    <source>
        <dbReference type="ARBA" id="ARBA00022898"/>
    </source>
</evidence>
<proteinExistence type="predicted"/>
<evidence type="ECO:0000259" key="3">
    <source>
        <dbReference type="Pfam" id="PF00266"/>
    </source>
</evidence>
<dbReference type="Proteomes" id="UP000626109">
    <property type="component" value="Unassembled WGS sequence"/>
</dbReference>